<evidence type="ECO:0000256" key="6">
    <source>
        <dbReference type="ARBA" id="ARBA00023002"/>
    </source>
</evidence>
<accession>A0A6H0Y2Z7</accession>
<evidence type="ECO:0000313" key="10">
    <source>
        <dbReference type="EMBL" id="QIX01383.1"/>
    </source>
</evidence>
<evidence type="ECO:0000256" key="8">
    <source>
        <dbReference type="PIRSR" id="PIRSR601834-1"/>
    </source>
</evidence>
<keyword evidence="6" id="KW-0560">Oxidoreductase</keyword>
<dbReference type="SUPFAM" id="SSF52343">
    <property type="entry name" value="Ferredoxin reductase-like, C-terminal NADP-linked domain"/>
    <property type="match status" value="1"/>
</dbReference>
<dbReference type="PANTHER" id="PTHR19370">
    <property type="entry name" value="NADH-CYTOCHROME B5 REDUCTASE"/>
    <property type="match status" value="1"/>
</dbReference>
<feature type="binding site" evidence="8">
    <location>
        <position position="175"/>
    </location>
    <ligand>
        <name>FAD</name>
        <dbReference type="ChEBI" id="CHEBI:57692"/>
    </ligand>
</feature>
<feature type="binding site" evidence="8">
    <location>
        <position position="174"/>
    </location>
    <ligand>
        <name>FAD</name>
        <dbReference type="ChEBI" id="CHEBI:57692"/>
    </ligand>
</feature>
<sequence length="374" mass="41248">MKSRLACRHVHIQIQHVRHTRLPYRRCFTQQHRYRNDDVKYEAPGPAEGPKPKATVRSRATAVLVGAGIALAYAAYKRRHASIGEKPKASDGFAKFTLVDKEAVSSTCSIFTLKPVTSRLSAGTNISADGGIYSVQLKQPQLQIARSYTMLPPIPGEPIDTLRLLIRKEEKGEVSGYLHTLALGQDIEVRGPYKDYAFPKNTKQVIFLAGGTGIAPALKTADALASKADVHVLWASRKREDCPGAVSDTPVDQGIIASTWTWLAGSQVQETTERNTIVLLLDILKQQARTDRGSLKVDYFVDEEQCRIRPGTITRLLQSAQADNADKLIFVSGPEGFINYWAGPKQFVNGREEQGKLGGALSRMNLQGWQVVKL</sequence>
<dbReference type="Gene3D" id="2.40.30.10">
    <property type="entry name" value="Translation factors"/>
    <property type="match status" value="1"/>
</dbReference>
<comment type="cofactor">
    <cofactor evidence="1 8">
        <name>FAD</name>
        <dbReference type="ChEBI" id="CHEBI:57692"/>
    </cofactor>
</comment>
<dbReference type="EMBL" id="CP051143">
    <property type="protein sequence ID" value="QIX01383.1"/>
    <property type="molecule type" value="Genomic_DNA"/>
</dbReference>
<dbReference type="Gene3D" id="3.40.50.80">
    <property type="entry name" value="Nucleotide-binding domain of ferredoxin-NADP reductase (FNR) module"/>
    <property type="match status" value="1"/>
</dbReference>
<dbReference type="PROSITE" id="PS51384">
    <property type="entry name" value="FAD_FR"/>
    <property type="match status" value="1"/>
</dbReference>
<dbReference type="PANTHER" id="PTHR19370:SF189">
    <property type="entry name" value="CYTOCHROME C MITOCHONDRIAL IMPORT FACTOR CYC2"/>
    <property type="match status" value="1"/>
</dbReference>
<dbReference type="Pfam" id="PF00970">
    <property type="entry name" value="FAD_binding_6"/>
    <property type="match status" value="1"/>
</dbReference>
<keyword evidence="5 8" id="KW-0274">FAD</keyword>
<feature type="domain" description="FAD-binding FR-type" evidence="9">
    <location>
        <begin position="91"/>
        <end position="199"/>
    </location>
</feature>
<evidence type="ECO:0000256" key="3">
    <source>
        <dbReference type="ARBA" id="ARBA00006105"/>
    </source>
</evidence>
<gene>
    <name evidence="10" type="ORF">AMS68_006900</name>
</gene>
<evidence type="ECO:0000256" key="4">
    <source>
        <dbReference type="ARBA" id="ARBA00022630"/>
    </source>
</evidence>
<dbReference type="GO" id="GO:0016020">
    <property type="term" value="C:membrane"/>
    <property type="evidence" value="ECO:0007669"/>
    <property type="project" value="UniProtKB-SubCell"/>
</dbReference>
<dbReference type="GO" id="GO:0005739">
    <property type="term" value="C:mitochondrion"/>
    <property type="evidence" value="ECO:0007669"/>
    <property type="project" value="TreeGrafter"/>
</dbReference>
<dbReference type="CDD" id="cd06183">
    <property type="entry name" value="cyt_b5_reduct_like"/>
    <property type="match status" value="1"/>
</dbReference>
<keyword evidence="11" id="KW-1185">Reference proteome</keyword>
<dbReference type="InterPro" id="IPR017938">
    <property type="entry name" value="Riboflavin_synthase-like_b-brl"/>
</dbReference>
<dbReference type="Proteomes" id="UP000503462">
    <property type="component" value="Chromosome 5"/>
</dbReference>
<comment type="similarity">
    <text evidence="3">Belongs to the flavoprotein pyridine nucleotide cytochrome reductase family.</text>
</comment>
<proteinExistence type="inferred from homology"/>
<dbReference type="InterPro" id="IPR001834">
    <property type="entry name" value="CBR-like"/>
</dbReference>
<evidence type="ECO:0000256" key="7">
    <source>
        <dbReference type="ARBA" id="ARBA00023136"/>
    </source>
</evidence>
<protein>
    <recommendedName>
        <fullName evidence="9">FAD-binding FR-type domain-containing protein</fullName>
    </recommendedName>
</protein>
<dbReference type="InterPro" id="IPR008333">
    <property type="entry name" value="Cbr1-like_FAD-bd_dom"/>
</dbReference>
<comment type="subcellular location">
    <subcellularLocation>
        <location evidence="2">Membrane</location>
    </subcellularLocation>
</comment>
<keyword evidence="7" id="KW-0472">Membrane</keyword>
<dbReference type="InterPro" id="IPR039261">
    <property type="entry name" value="FNR_nucleotide-bd"/>
</dbReference>
<feature type="binding site" evidence="8">
    <location>
        <position position="148"/>
    </location>
    <ligand>
        <name>FAD</name>
        <dbReference type="ChEBI" id="CHEBI:57692"/>
    </ligand>
</feature>
<dbReference type="AlphaFoldDB" id="A0A6H0Y2Z7"/>
<evidence type="ECO:0000256" key="2">
    <source>
        <dbReference type="ARBA" id="ARBA00004370"/>
    </source>
</evidence>
<feature type="binding site" evidence="8">
    <location>
        <position position="165"/>
    </location>
    <ligand>
        <name>FAD</name>
        <dbReference type="ChEBI" id="CHEBI:57692"/>
    </ligand>
</feature>
<keyword evidence="4 8" id="KW-0285">Flavoprotein</keyword>
<evidence type="ECO:0000313" key="11">
    <source>
        <dbReference type="Proteomes" id="UP000503462"/>
    </source>
</evidence>
<feature type="binding site" evidence="8">
    <location>
        <position position="146"/>
    </location>
    <ligand>
        <name>FAD</name>
        <dbReference type="ChEBI" id="CHEBI:57692"/>
    </ligand>
</feature>
<organism evidence="10 11">
    <name type="scientific">Peltaster fructicola</name>
    <dbReference type="NCBI Taxonomy" id="286661"/>
    <lineage>
        <taxon>Eukaryota</taxon>
        <taxon>Fungi</taxon>
        <taxon>Dikarya</taxon>
        <taxon>Ascomycota</taxon>
        <taxon>Pezizomycotina</taxon>
        <taxon>Dothideomycetes</taxon>
        <taxon>Dothideomycetes incertae sedis</taxon>
        <taxon>Peltaster</taxon>
    </lineage>
</organism>
<dbReference type="SUPFAM" id="SSF63380">
    <property type="entry name" value="Riboflavin synthase domain-like"/>
    <property type="match status" value="1"/>
</dbReference>
<dbReference type="InterPro" id="IPR017927">
    <property type="entry name" value="FAD-bd_FR_type"/>
</dbReference>
<evidence type="ECO:0000259" key="9">
    <source>
        <dbReference type="PROSITE" id="PS51384"/>
    </source>
</evidence>
<dbReference type="OrthoDB" id="432685at2759"/>
<dbReference type="PRINTS" id="PR00406">
    <property type="entry name" value="CYTB5RDTASE"/>
</dbReference>
<evidence type="ECO:0000256" key="5">
    <source>
        <dbReference type="ARBA" id="ARBA00022827"/>
    </source>
</evidence>
<evidence type="ECO:0000256" key="1">
    <source>
        <dbReference type="ARBA" id="ARBA00001974"/>
    </source>
</evidence>
<name>A0A6H0Y2Z7_9PEZI</name>
<dbReference type="GO" id="GO:0016491">
    <property type="term" value="F:oxidoreductase activity"/>
    <property type="evidence" value="ECO:0007669"/>
    <property type="project" value="UniProtKB-KW"/>
</dbReference>
<reference evidence="10 11" key="1">
    <citation type="journal article" date="2016" name="Sci. Rep.">
        <title>Peltaster fructicola genome reveals evolution from an invasive phytopathogen to an ectophytic parasite.</title>
        <authorList>
            <person name="Xu C."/>
            <person name="Chen H."/>
            <person name="Gleason M.L."/>
            <person name="Xu J.R."/>
            <person name="Liu H."/>
            <person name="Zhang R."/>
            <person name="Sun G."/>
        </authorList>
    </citation>
    <scope>NUCLEOTIDE SEQUENCE [LARGE SCALE GENOMIC DNA]</scope>
    <source>
        <strain evidence="10 11">LNHT1506</strain>
    </source>
</reference>